<dbReference type="GO" id="GO:0055085">
    <property type="term" value="P:transmembrane transport"/>
    <property type="evidence" value="ECO:0007669"/>
    <property type="project" value="InterPro"/>
</dbReference>
<dbReference type="PROSITE" id="PS50920">
    <property type="entry name" value="SOLCAR"/>
    <property type="match status" value="3"/>
</dbReference>
<keyword evidence="6" id="KW-0999">Mitochondrion inner membrane</keyword>
<dbReference type="OrthoDB" id="756301at2759"/>
<dbReference type="GO" id="GO:0005743">
    <property type="term" value="C:mitochondrial inner membrane"/>
    <property type="evidence" value="ECO:0007669"/>
    <property type="project" value="UniProtKB-SubCell"/>
</dbReference>
<evidence type="ECO:0000256" key="10">
    <source>
        <dbReference type="PROSITE-ProRule" id="PRU00282"/>
    </source>
</evidence>
<proteinExistence type="inferred from homology"/>
<accession>A0A2G8K422</accession>
<reference evidence="12 13" key="1">
    <citation type="journal article" date="2017" name="PLoS Biol.">
        <title>The sea cucumber genome provides insights into morphological evolution and visceral regeneration.</title>
        <authorList>
            <person name="Zhang X."/>
            <person name="Sun L."/>
            <person name="Yuan J."/>
            <person name="Sun Y."/>
            <person name="Gao Y."/>
            <person name="Zhang L."/>
            <person name="Li S."/>
            <person name="Dai H."/>
            <person name="Hamel J.F."/>
            <person name="Liu C."/>
            <person name="Yu Y."/>
            <person name="Liu S."/>
            <person name="Lin W."/>
            <person name="Guo K."/>
            <person name="Jin S."/>
            <person name="Xu P."/>
            <person name="Storey K.B."/>
            <person name="Huan P."/>
            <person name="Zhang T."/>
            <person name="Zhou Y."/>
            <person name="Zhang J."/>
            <person name="Lin C."/>
            <person name="Li X."/>
            <person name="Xing L."/>
            <person name="Huo D."/>
            <person name="Sun M."/>
            <person name="Wang L."/>
            <person name="Mercier A."/>
            <person name="Li F."/>
            <person name="Yang H."/>
            <person name="Xiang J."/>
        </authorList>
    </citation>
    <scope>NUCLEOTIDE SEQUENCE [LARGE SCALE GENOMIC DNA]</scope>
    <source>
        <strain evidence="12">Shaxun</strain>
        <tissue evidence="12">Muscle</tissue>
    </source>
</reference>
<evidence type="ECO:0000313" key="13">
    <source>
        <dbReference type="Proteomes" id="UP000230750"/>
    </source>
</evidence>
<evidence type="ECO:0000313" key="12">
    <source>
        <dbReference type="EMBL" id="PIK42748.1"/>
    </source>
</evidence>
<keyword evidence="5" id="KW-0677">Repeat</keyword>
<evidence type="ECO:0000256" key="7">
    <source>
        <dbReference type="ARBA" id="ARBA00022989"/>
    </source>
</evidence>
<evidence type="ECO:0000256" key="6">
    <source>
        <dbReference type="ARBA" id="ARBA00022792"/>
    </source>
</evidence>
<evidence type="ECO:0000256" key="3">
    <source>
        <dbReference type="ARBA" id="ARBA00022448"/>
    </source>
</evidence>
<dbReference type="InterPro" id="IPR002067">
    <property type="entry name" value="MCP"/>
</dbReference>
<protein>
    <submittedName>
        <fullName evidence="12">Putative mitochondrial substrate carrier family protein ucpB</fullName>
    </submittedName>
</protein>
<dbReference type="Pfam" id="PF00153">
    <property type="entry name" value="Mito_carr"/>
    <property type="match status" value="3"/>
</dbReference>
<keyword evidence="3 11" id="KW-0813">Transport</keyword>
<feature type="repeat" description="Solcar" evidence="10">
    <location>
        <begin position="30"/>
        <end position="129"/>
    </location>
</feature>
<evidence type="ECO:0000256" key="9">
    <source>
        <dbReference type="ARBA" id="ARBA00023136"/>
    </source>
</evidence>
<evidence type="ECO:0000256" key="5">
    <source>
        <dbReference type="ARBA" id="ARBA00022737"/>
    </source>
</evidence>
<dbReference type="EMBL" id="MRZV01000907">
    <property type="protein sequence ID" value="PIK42748.1"/>
    <property type="molecule type" value="Genomic_DNA"/>
</dbReference>
<keyword evidence="7" id="KW-1133">Transmembrane helix</keyword>
<dbReference type="Proteomes" id="UP000230750">
    <property type="component" value="Unassembled WGS sequence"/>
</dbReference>
<feature type="repeat" description="Solcar" evidence="10">
    <location>
        <begin position="238"/>
        <end position="330"/>
    </location>
</feature>
<dbReference type="PANTHER" id="PTHR45618">
    <property type="entry name" value="MITOCHONDRIAL DICARBOXYLATE CARRIER-RELATED"/>
    <property type="match status" value="1"/>
</dbReference>
<dbReference type="FunFam" id="1.50.40.10:FF:000062">
    <property type="entry name" value="mitochondrial uncoupling protein 3"/>
    <property type="match status" value="1"/>
</dbReference>
<dbReference type="PRINTS" id="PR00926">
    <property type="entry name" value="MITOCARRIER"/>
</dbReference>
<organism evidence="12 13">
    <name type="scientific">Stichopus japonicus</name>
    <name type="common">Sea cucumber</name>
    <dbReference type="NCBI Taxonomy" id="307972"/>
    <lineage>
        <taxon>Eukaryota</taxon>
        <taxon>Metazoa</taxon>
        <taxon>Echinodermata</taxon>
        <taxon>Eleutherozoa</taxon>
        <taxon>Echinozoa</taxon>
        <taxon>Holothuroidea</taxon>
        <taxon>Aspidochirotacea</taxon>
        <taxon>Aspidochirotida</taxon>
        <taxon>Stichopodidae</taxon>
        <taxon>Apostichopus</taxon>
    </lineage>
</organism>
<keyword evidence="9 10" id="KW-0472">Membrane</keyword>
<dbReference type="STRING" id="307972.A0A2G8K422"/>
<name>A0A2G8K422_STIJA</name>
<dbReference type="Gene3D" id="1.50.40.10">
    <property type="entry name" value="Mitochondrial carrier domain"/>
    <property type="match status" value="1"/>
</dbReference>
<evidence type="ECO:0000256" key="4">
    <source>
        <dbReference type="ARBA" id="ARBA00022692"/>
    </source>
</evidence>
<gene>
    <name evidence="12" type="ORF">BSL78_20396</name>
</gene>
<evidence type="ECO:0000256" key="1">
    <source>
        <dbReference type="ARBA" id="ARBA00004448"/>
    </source>
</evidence>
<comment type="subcellular location">
    <subcellularLocation>
        <location evidence="1">Mitochondrion inner membrane</location>
        <topology evidence="1">Multi-pass membrane protein</topology>
    </subcellularLocation>
</comment>
<dbReference type="SUPFAM" id="SSF103506">
    <property type="entry name" value="Mitochondrial carrier"/>
    <property type="match status" value="1"/>
</dbReference>
<evidence type="ECO:0000256" key="11">
    <source>
        <dbReference type="RuleBase" id="RU000488"/>
    </source>
</evidence>
<dbReference type="InterPro" id="IPR023395">
    <property type="entry name" value="MCP_dom_sf"/>
</dbReference>
<comment type="caution">
    <text evidence="12">The sequence shown here is derived from an EMBL/GenBank/DDBJ whole genome shotgun (WGS) entry which is preliminary data.</text>
</comment>
<keyword evidence="4 10" id="KW-0812">Transmembrane</keyword>
<keyword evidence="13" id="KW-1185">Reference proteome</keyword>
<evidence type="ECO:0000256" key="2">
    <source>
        <dbReference type="ARBA" id="ARBA00006375"/>
    </source>
</evidence>
<dbReference type="AlphaFoldDB" id="A0A2G8K422"/>
<dbReference type="InterPro" id="IPR018108">
    <property type="entry name" value="MCP_transmembrane"/>
</dbReference>
<feature type="repeat" description="Solcar" evidence="10">
    <location>
        <begin position="138"/>
        <end position="229"/>
    </location>
</feature>
<dbReference type="InterPro" id="IPR050391">
    <property type="entry name" value="Mito_Metabolite_Transporter"/>
</dbReference>
<keyword evidence="8" id="KW-0496">Mitochondrion</keyword>
<sequence>MDLRDKVYVHHWWSNPFIRIMASLERRPLADNVLRYTFAGISCSTGSFVTNPVDVTKVRMQIDGELKLQKGDLKGAYQQRYYKGILRGMVSIARDEGMKGLFKGLTPALIREATYSSIRVGSYEPIKRLLGATDPANTPFYKKIMAGATAGAIGSIVVVPTDLIRVRFQAEGKLEIGQHARYQGFWQALTDIAKTEGLRGLYRGTSPTVQRAMIVTATQVPCYDHAKHTILNHRWMSEGSALHITSAMMAGFMVAVTSSPMDVIKTRIMNQQIKGVSKSELRYKSTLDCLVKTLRSEGFNGLYKGFIPNWMRLGPHTIISFFLFEFLRKEAGLSPL</sequence>
<evidence type="ECO:0000256" key="8">
    <source>
        <dbReference type="ARBA" id="ARBA00023128"/>
    </source>
</evidence>
<comment type="similarity">
    <text evidence="2 11">Belongs to the mitochondrial carrier (TC 2.A.29) family.</text>
</comment>